<dbReference type="InterPro" id="IPR021514">
    <property type="entry name" value="DUF3176"/>
</dbReference>
<organism evidence="2 3">
    <name type="scientific">Podospora aff. communis PSN243</name>
    <dbReference type="NCBI Taxonomy" id="3040156"/>
    <lineage>
        <taxon>Eukaryota</taxon>
        <taxon>Fungi</taxon>
        <taxon>Dikarya</taxon>
        <taxon>Ascomycota</taxon>
        <taxon>Pezizomycotina</taxon>
        <taxon>Sordariomycetes</taxon>
        <taxon>Sordariomycetidae</taxon>
        <taxon>Sordariales</taxon>
        <taxon>Podosporaceae</taxon>
        <taxon>Podospora</taxon>
    </lineage>
</organism>
<proteinExistence type="predicted"/>
<reference evidence="2" key="1">
    <citation type="journal article" date="2023" name="Mol. Phylogenet. Evol.">
        <title>Genome-scale phylogeny and comparative genomics of the fungal order Sordariales.</title>
        <authorList>
            <person name="Hensen N."/>
            <person name="Bonometti L."/>
            <person name="Westerberg I."/>
            <person name="Brannstrom I.O."/>
            <person name="Guillou S."/>
            <person name="Cros-Aarteil S."/>
            <person name="Calhoun S."/>
            <person name="Haridas S."/>
            <person name="Kuo A."/>
            <person name="Mondo S."/>
            <person name="Pangilinan J."/>
            <person name="Riley R."/>
            <person name="LaButti K."/>
            <person name="Andreopoulos B."/>
            <person name="Lipzen A."/>
            <person name="Chen C."/>
            <person name="Yan M."/>
            <person name="Daum C."/>
            <person name="Ng V."/>
            <person name="Clum A."/>
            <person name="Steindorff A."/>
            <person name="Ohm R.A."/>
            <person name="Martin F."/>
            <person name="Silar P."/>
            <person name="Natvig D.O."/>
            <person name="Lalanne C."/>
            <person name="Gautier V."/>
            <person name="Ament-Velasquez S.L."/>
            <person name="Kruys A."/>
            <person name="Hutchinson M.I."/>
            <person name="Powell A.J."/>
            <person name="Barry K."/>
            <person name="Miller A.N."/>
            <person name="Grigoriev I.V."/>
            <person name="Debuchy R."/>
            <person name="Gladieux P."/>
            <person name="Hiltunen Thoren M."/>
            <person name="Johannesson H."/>
        </authorList>
    </citation>
    <scope>NUCLEOTIDE SEQUENCE</scope>
    <source>
        <strain evidence="2">PSN243</strain>
    </source>
</reference>
<dbReference type="Proteomes" id="UP001321760">
    <property type="component" value="Unassembled WGS sequence"/>
</dbReference>
<reference evidence="2" key="2">
    <citation type="submission" date="2023-05" db="EMBL/GenBank/DDBJ databases">
        <authorList>
            <consortium name="Lawrence Berkeley National Laboratory"/>
            <person name="Steindorff A."/>
            <person name="Hensen N."/>
            <person name="Bonometti L."/>
            <person name="Westerberg I."/>
            <person name="Brannstrom I.O."/>
            <person name="Guillou S."/>
            <person name="Cros-Aarteil S."/>
            <person name="Calhoun S."/>
            <person name="Haridas S."/>
            <person name="Kuo A."/>
            <person name="Mondo S."/>
            <person name="Pangilinan J."/>
            <person name="Riley R."/>
            <person name="Labutti K."/>
            <person name="Andreopoulos B."/>
            <person name="Lipzen A."/>
            <person name="Chen C."/>
            <person name="Yanf M."/>
            <person name="Daum C."/>
            <person name="Ng V."/>
            <person name="Clum A."/>
            <person name="Ohm R."/>
            <person name="Martin F."/>
            <person name="Silar P."/>
            <person name="Natvig D."/>
            <person name="Lalanne C."/>
            <person name="Gautier V."/>
            <person name="Ament-Velasquez S.L."/>
            <person name="Kruys A."/>
            <person name="Hutchinson M.I."/>
            <person name="Powell A.J."/>
            <person name="Barry K."/>
            <person name="Miller A.N."/>
            <person name="Grigoriev I.V."/>
            <person name="Debuchy R."/>
            <person name="Gladieux P."/>
            <person name="Thoren M.H."/>
            <person name="Johannesson H."/>
        </authorList>
    </citation>
    <scope>NUCLEOTIDE SEQUENCE</scope>
    <source>
        <strain evidence="2">PSN243</strain>
    </source>
</reference>
<evidence type="ECO:0000313" key="2">
    <source>
        <dbReference type="EMBL" id="KAK4446721.1"/>
    </source>
</evidence>
<dbReference type="Pfam" id="PF11374">
    <property type="entry name" value="DUF3176"/>
    <property type="match status" value="1"/>
</dbReference>
<protein>
    <submittedName>
        <fullName evidence="2">Uncharacterized protein</fullName>
    </submittedName>
</protein>
<gene>
    <name evidence="2" type="ORF">QBC34DRAFT_304568</name>
</gene>
<keyword evidence="3" id="KW-1185">Reference proteome</keyword>
<evidence type="ECO:0000256" key="1">
    <source>
        <dbReference type="SAM" id="Phobius"/>
    </source>
</evidence>
<keyword evidence="1" id="KW-0472">Membrane</keyword>
<dbReference type="AlphaFoldDB" id="A0AAV9GIA8"/>
<accession>A0AAV9GIA8</accession>
<name>A0AAV9GIA8_9PEZI</name>
<feature type="transmembrane region" description="Helical" evidence="1">
    <location>
        <begin position="6"/>
        <end position="29"/>
    </location>
</feature>
<keyword evidence="1" id="KW-1133">Transmembrane helix</keyword>
<sequence>MAHNWWWEIGAAFVSAVCMGLILVILTLADGIALEAWKLPIQPNSLISVFTTIGKSALMVPLAGCLSQLAWQHFASEPRSLDHIRVFDDASRGPWGAMELLAVIGKRGFLARLLAVATVLALGIEPFAQQILEFGNRDVEYPVQAVEIAAANTYQSRAFRNDEHAGRDDPDKLSRVVIRDNDISNAILGVKTHPYFHCPPSANNCTYPAFTTLGVCGSVKDRAAGSQLRCEPGITNDVTCTFTWANNANISLTFNKLVDPKNPNGERQHEVFRLRVEPTTPSKALNGLTMTAVRANTTEVLESIKAGVPPKLELLTLSWYWCTQTYPWTNASSAQLVPSPPTTEALTATSPTNFTDEWLTFTSSSAHEYRIHRETHSSVWDYIGIKKLTAHVFMNTKPNSPTSPAQDTSYFLGTEQGTCHSMLEMFLYASNLHNVTQNIATFLSNYIRSRTATTPTDPYNPLAAAAAADNVLPGDNNNATIIAGSAWKDETYIAVRWIWISVPLGETILTILLLIATIVSARMSGVPVLGSAPLGLLFHGLERDAREAGTIQNRRAMVGVARGMEVQFGKREGDGGLGFRVVDDKERGRDLGGEEGYELGERGKAAKVDVRVEVIEDKGLGGYER</sequence>
<dbReference type="PANTHER" id="PTHR35394">
    <property type="entry name" value="DUF3176 DOMAIN-CONTAINING PROTEIN"/>
    <property type="match status" value="1"/>
</dbReference>
<comment type="caution">
    <text evidence="2">The sequence shown here is derived from an EMBL/GenBank/DDBJ whole genome shotgun (WGS) entry which is preliminary data.</text>
</comment>
<keyword evidence="1" id="KW-0812">Transmembrane</keyword>
<evidence type="ECO:0000313" key="3">
    <source>
        <dbReference type="Proteomes" id="UP001321760"/>
    </source>
</evidence>
<dbReference type="PANTHER" id="PTHR35394:SF5">
    <property type="entry name" value="DUF3176 DOMAIN-CONTAINING PROTEIN"/>
    <property type="match status" value="1"/>
</dbReference>
<dbReference type="EMBL" id="MU865955">
    <property type="protein sequence ID" value="KAK4446721.1"/>
    <property type="molecule type" value="Genomic_DNA"/>
</dbReference>